<accession>A0A5S5CNL3</accession>
<dbReference type="SUPFAM" id="SSF103473">
    <property type="entry name" value="MFS general substrate transporter"/>
    <property type="match status" value="1"/>
</dbReference>
<feature type="transmembrane region" description="Helical" evidence="7">
    <location>
        <begin position="71"/>
        <end position="93"/>
    </location>
</feature>
<evidence type="ECO:0000313" key="9">
    <source>
        <dbReference type="Proteomes" id="UP000322499"/>
    </source>
</evidence>
<dbReference type="InterPro" id="IPR044772">
    <property type="entry name" value="NO3_transporter"/>
</dbReference>
<evidence type="ECO:0000256" key="1">
    <source>
        <dbReference type="ARBA" id="ARBA00004141"/>
    </source>
</evidence>
<organism evidence="8 9">
    <name type="scientific">Blastococcus xanthinilyticus</name>
    <dbReference type="NCBI Taxonomy" id="1564164"/>
    <lineage>
        <taxon>Bacteria</taxon>
        <taxon>Bacillati</taxon>
        <taxon>Actinomycetota</taxon>
        <taxon>Actinomycetes</taxon>
        <taxon>Geodermatophilales</taxon>
        <taxon>Geodermatophilaceae</taxon>
        <taxon>Blastococcus</taxon>
    </lineage>
</organism>
<dbReference type="EMBL" id="VNHW01000014">
    <property type="protein sequence ID" value="TYP84641.1"/>
    <property type="molecule type" value="Genomic_DNA"/>
</dbReference>
<proteinExistence type="inferred from homology"/>
<comment type="subcellular location">
    <subcellularLocation>
        <location evidence="1">Membrane</location>
        <topology evidence="1">Multi-pass membrane protein</topology>
    </subcellularLocation>
</comment>
<dbReference type="PANTHER" id="PTHR23515">
    <property type="entry name" value="HIGH-AFFINITY NITRATE TRANSPORTER 2.3"/>
    <property type="match status" value="1"/>
</dbReference>
<gene>
    <name evidence="8" type="ORF">BD833_11470</name>
</gene>
<feature type="region of interest" description="Disordered" evidence="6">
    <location>
        <begin position="1"/>
        <end position="34"/>
    </location>
</feature>
<keyword evidence="5 7" id="KW-0472">Membrane</keyword>
<keyword evidence="3 7" id="KW-0812">Transmembrane</keyword>
<evidence type="ECO:0000256" key="6">
    <source>
        <dbReference type="SAM" id="MobiDB-lite"/>
    </source>
</evidence>
<dbReference type="Proteomes" id="UP000322499">
    <property type="component" value="Unassembled WGS sequence"/>
</dbReference>
<dbReference type="Gene3D" id="1.20.1250.20">
    <property type="entry name" value="MFS general substrate transporter like domains"/>
    <property type="match status" value="1"/>
</dbReference>
<dbReference type="InterPro" id="IPR036259">
    <property type="entry name" value="MFS_trans_sf"/>
</dbReference>
<evidence type="ECO:0000256" key="7">
    <source>
        <dbReference type="SAM" id="Phobius"/>
    </source>
</evidence>
<sequence>MTSTPTVRPPGAAAEPASAPPDQSPRGTRRGAQRRARWIEDYNPEDAAFWASPQGRPVARRNLGWSVLAENIGFSVWQMFSIATAVLASIGYGFTSDQLFWLVATAGLVGAIMRVPYTFMPALVGGRNWTVVSAALLLVPVTLLTVAATTAQPYWFWVLTAITCGFGGGNFASSMANISFFYPDKEKGFALGLNAAGGNIGVAIIQLVGPLAVTAGAIAVVGGSTGTTEAGDARYVQNVALIWLPFIALAIAGAWFGMDNLSGARANVADQAAIARRKQTWVMSFLYIGAFGSFIGFSGAFPLVLANEFAADTYRYAFLGPLVGSLSRPFGGWLADRVGGAKVTVVTFVGQAVAIGGAIAFLRAESFGGFLASFLVLFAVVGMTNGSTYRMIPIIYRAEAAAGHPADTPAEVLYRARRDTAAAVGIISAVGALGAVFIPRIVSESYGATGGVETALLSFCGFYIACVAVTWFVYLRRGTLMQRAGV</sequence>
<comment type="caution">
    <text evidence="8">The sequence shown here is derived from an EMBL/GenBank/DDBJ whole genome shotgun (WGS) entry which is preliminary data.</text>
</comment>
<reference evidence="8 9" key="1">
    <citation type="submission" date="2019-07" db="EMBL/GenBank/DDBJ databases">
        <title>Genomic Encyclopedia of Archaeal and Bacterial Type Strains, Phase II (KMG-II): from individual species to whole genera.</title>
        <authorList>
            <person name="Goeker M."/>
        </authorList>
    </citation>
    <scope>NUCLEOTIDE SEQUENCE [LARGE SCALE GENOMIC DNA]</scope>
    <source>
        <strain evidence="8 9">DSM 46842</strain>
    </source>
</reference>
<feature type="transmembrane region" description="Helical" evidence="7">
    <location>
        <begin position="343"/>
        <end position="361"/>
    </location>
</feature>
<evidence type="ECO:0000256" key="4">
    <source>
        <dbReference type="ARBA" id="ARBA00022989"/>
    </source>
</evidence>
<dbReference type="GO" id="GO:0016020">
    <property type="term" value="C:membrane"/>
    <property type="evidence" value="ECO:0007669"/>
    <property type="project" value="UniProtKB-SubCell"/>
</dbReference>
<keyword evidence="4 7" id="KW-1133">Transmembrane helix</keyword>
<feature type="transmembrane region" description="Helical" evidence="7">
    <location>
        <begin position="367"/>
        <end position="387"/>
    </location>
</feature>
<dbReference type="CDD" id="cd17341">
    <property type="entry name" value="MFS_NRT2_like"/>
    <property type="match status" value="1"/>
</dbReference>
<dbReference type="GO" id="GO:0015112">
    <property type="term" value="F:nitrate transmembrane transporter activity"/>
    <property type="evidence" value="ECO:0007669"/>
    <property type="project" value="InterPro"/>
</dbReference>
<feature type="transmembrane region" description="Helical" evidence="7">
    <location>
        <begin position="421"/>
        <end position="442"/>
    </location>
</feature>
<evidence type="ECO:0000256" key="2">
    <source>
        <dbReference type="ARBA" id="ARBA00008432"/>
    </source>
</evidence>
<dbReference type="Pfam" id="PF07690">
    <property type="entry name" value="MFS_1"/>
    <property type="match status" value="1"/>
</dbReference>
<feature type="transmembrane region" description="Helical" evidence="7">
    <location>
        <begin position="193"/>
        <end position="220"/>
    </location>
</feature>
<dbReference type="RefSeq" id="WP_166534666.1">
    <property type="nucleotide sequence ID" value="NZ_VNHW01000014.1"/>
</dbReference>
<feature type="transmembrane region" description="Helical" evidence="7">
    <location>
        <begin position="279"/>
        <end position="301"/>
    </location>
</feature>
<name>A0A5S5CNL3_9ACTN</name>
<feature type="transmembrane region" description="Helical" evidence="7">
    <location>
        <begin position="454"/>
        <end position="474"/>
    </location>
</feature>
<comment type="similarity">
    <text evidence="2">Belongs to the major facilitator superfamily. Nitrate/nitrite porter (TC 2.A.1.8) family.</text>
</comment>
<feature type="transmembrane region" description="Helical" evidence="7">
    <location>
        <begin position="129"/>
        <end position="148"/>
    </location>
</feature>
<feature type="transmembrane region" description="Helical" evidence="7">
    <location>
        <begin position="154"/>
        <end position="172"/>
    </location>
</feature>
<feature type="transmembrane region" description="Helical" evidence="7">
    <location>
        <begin position="99"/>
        <end position="117"/>
    </location>
</feature>
<evidence type="ECO:0000256" key="5">
    <source>
        <dbReference type="ARBA" id="ARBA00023136"/>
    </source>
</evidence>
<dbReference type="InterPro" id="IPR011701">
    <property type="entry name" value="MFS"/>
</dbReference>
<keyword evidence="9" id="KW-1185">Reference proteome</keyword>
<feature type="transmembrane region" description="Helical" evidence="7">
    <location>
        <begin position="240"/>
        <end position="258"/>
    </location>
</feature>
<evidence type="ECO:0000313" key="8">
    <source>
        <dbReference type="EMBL" id="TYP84641.1"/>
    </source>
</evidence>
<evidence type="ECO:0000256" key="3">
    <source>
        <dbReference type="ARBA" id="ARBA00022692"/>
    </source>
</evidence>
<dbReference type="AlphaFoldDB" id="A0A5S5CNL3"/>
<protein>
    <submittedName>
        <fullName evidence="8">NNP family nitrate/nitrite transporter-like MFS transporter</fullName>
    </submittedName>
</protein>